<accession>A0A917SWW3</accession>
<keyword evidence="1 4" id="KW-0597">Phosphoprotein</keyword>
<dbReference type="Gene3D" id="3.40.50.2300">
    <property type="match status" value="1"/>
</dbReference>
<name>A0A917SWW3_9ACTN</name>
<dbReference type="GO" id="GO:0000976">
    <property type="term" value="F:transcription cis-regulatory region binding"/>
    <property type="evidence" value="ECO:0007669"/>
    <property type="project" value="TreeGrafter"/>
</dbReference>
<dbReference type="RefSeq" id="WP_188941608.1">
    <property type="nucleotide sequence ID" value="NZ_BMNA01000004.1"/>
</dbReference>
<dbReference type="PROSITE" id="PS50110">
    <property type="entry name" value="RESPONSE_REGULATORY"/>
    <property type="match status" value="1"/>
</dbReference>
<reference evidence="8" key="2">
    <citation type="submission" date="2020-09" db="EMBL/GenBank/DDBJ databases">
        <authorList>
            <person name="Sun Q."/>
            <person name="Zhou Y."/>
        </authorList>
    </citation>
    <scope>NUCLEOTIDE SEQUENCE</scope>
    <source>
        <strain evidence="8">CGMCC 4.7308</strain>
    </source>
</reference>
<feature type="modified residue" description="4-aspartylphosphate" evidence="4">
    <location>
        <position position="52"/>
    </location>
</feature>
<dbReference type="InterPro" id="IPR011006">
    <property type="entry name" value="CheY-like_superfamily"/>
</dbReference>
<organism evidence="8 9">
    <name type="scientific">Nakamurella endophytica</name>
    <dbReference type="NCBI Taxonomy" id="1748367"/>
    <lineage>
        <taxon>Bacteria</taxon>
        <taxon>Bacillati</taxon>
        <taxon>Actinomycetota</taxon>
        <taxon>Actinomycetes</taxon>
        <taxon>Nakamurellales</taxon>
        <taxon>Nakamurellaceae</taxon>
        <taxon>Nakamurella</taxon>
    </lineage>
</organism>
<dbReference type="PROSITE" id="PS51755">
    <property type="entry name" value="OMPR_PHOB"/>
    <property type="match status" value="1"/>
</dbReference>
<proteinExistence type="predicted"/>
<dbReference type="Pfam" id="PF00072">
    <property type="entry name" value="Response_reg"/>
    <property type="match status" value="1"/>
</dbReference>
<dbReference type="EMBL" id="BMNA01000004">
    <property type="protein sequence ID" value="GGM01726.1"/>
    <property type="molecule type" value="Genomic_DNA"/>
</dbReference>
<dbReference type="InterPro" id="IPR016032">
    <property type="entry name" value="Sig_transdc_resp-reg_C-effctor"/>
</dbReference>
<keyword evidence="3 5" id="KW-0238">DNA-binding</keyword>
<dbReference type="GO" id="GO:0006355">
    <property type="term" value="P:regulation of DNA-templated transcription"/>
    <property type="evidence" value="ECO:0007669"/>
    <property type="project" value="InterPro"/>
</dbReference>
<dbReference type="SMART" id="SM00448">
    <property type="entry name" value="REC"/>
    <property type="match status" value="1"/>
</dbReference>
<feature type="domain" description="Response regulatory" evidence="6">
    <location>
        <begin position="3"/>
        <end position="117"/>
    </location>
</feature>
<evidence type="ECO:0000313" key="9">
    <source>
        <dbReference type="Proteomes" id="UP000655208"/>
    </source>
</evidence>
<dbReference type="Pfam" id="PF00486">
    <property type="entry name" value="Trans_reg_C"/>
    <property type="match status" value="1"/>
</dbReference>
<dbReference type="GO" id="GO:0000156">
    <property type="term" value="F:phosphorelay response regulator activity"/>
    <property type="evidence" value="ECO:0007669"/>
    <property type="project" value="TreeGrafter"/>
</dbReference>
<evidence type="ECO:0000256" key="2">
    <source>
        <dbReference type="ARBA" id="ARBA00023012"/>
    </source>
</evidence>
<dbReference type="InterPro" id="IPR039420">
    <property type="entry name" value="WalR-like"/>
</dbReference>
<dbReference type="Gene3D" id="6.10.250.690">
    <property type="match status" value="1"/>
</dbReference>
<dbReference type="Proteomes" id="UP000655208">
    <property type="component" value="Unassembled WGS sequence"/>
</dbReference>
<dbReference type="GO" id="GO:0005829">
    <property type="term" value="C:cytosol"/>
    <property type="evidence" value="ECO:0007669"/>
    <property type="project" value="TreeGrafter"/>
</dbReference>
<dbReference type="InterPro" id="IPR036388">
    <property type="entry name" value="WH-like_DNA-bd_sf"/>
</dbReference>
<dbReference type="PANTHER" id="PTHR48111:SF40">
    <property type="entry name" value="PHOSPHATE REGULON TRANSCRIPTIONAL REGULATORY PROTEIN PHOB"/>
    <property type="match status" value="1"/>
</dbReference>
<sequence length="224" mass="24190">MTTVLLAEDDEAISGPLVRALRREGYDVLHATDGGGALSAATENPVSLVILDLGLPGMDGLEVCRRIRTAGRDTAVLMLTARTDEVDFVVGLDAGADDYVGKPFRTAELLARIRALLRRKPDLRLSAGGVTLDGRARRVTVQGRTVALSPKEFDLLQLLMSRADQVVSREEIVDALWAGDRAVLQGKTLDMHVSALRRKLAEDAGEPLDLRIATIRGAGLRFNP</sequence>
<evidence type="ECO:0000256" key="1">
    <source>
        <dbReference type="ARBA" id="ARBA00022553"/>
    </source>
</evidence>
<dbReference type="Gene3D" id="1.10.10.10">
    <property type="entry name" value="Winged helix-like DNA-binding domain superfamily/Winged helix DNA-binding domain"/>
    <property type="match status" value="1"/>
</dbReference>
<protein>
    <submittedName>
        <fullName evidence="8">DNA-binding response regulator</fullName>
    </submittedName>
</protein>
<comment type="caution">
    <text evidence="8">The sequence shown here is derived from an EMBL/GenBank/DDBJ whole genome shotgun (WGS) entry which is preliminary data.</text>
</comment>
<gene>
    <name evidence="8" type="primary">vicR</name>
    <name evidence="8" type="ORF">GCM10011594_22250</name>
</gene>
<reference evidence="8" key="1">
    <citation type="journal article" date="2014" name="Int. J. Syst. Evol. Microbiol.">
        <title>Complete genome sequence of Corynebacterium casei LMG S-19264T (=DSM 44701T), isolated from a smear-ripened cheese.</title>
        <authorList>
            <consortium name="US DOE Joint Genome Institute (JGI-PGF)"/>
            <person name="Walter F."/>
            <person name="Albersmeier A."/>
            <person name="Kalinowski J."/>
            <person name="Ruckert C."/>
        </authorList>
    </citation>
    <scope>NUCLEOTIDE SEQUENCE</scope>
    <source>
        <strain evidence="8">CGMCC 4.7308</strain>
    </source>
</reference>
<feature type="DNA-binding region" description="OmpR/PhoB-type" evidence="5">
    <location>
        <begin position="122"/>
        <end position="224"/>
    </location>
</feature>
<evidence type="ECO:0000313" key="8">
    <source>
        <dbReference type="EMBL" id="GGM01726.1"/>
    </source>
</evidence>
<dbReference type="PANTHER" id="PTHR48111">
    <property type="entry name" value="REGULATOR OF RPOS"/>
    <property type="match status" value="1"/>
</dbReference>
<keyword evidence="9" id="KW-1185">Reference proteome</keyword>
<dbReference type="InterPro" id="IPR001867">
    <property type="entry name" value="OmpR/PhoB-type_DNA-bd"/>
</dbReference>
<dbReference type="SUPFAM" id="SSF52172">
    <property type="entry name" value="CheY-like"/>
    <property type="match status" value="1"/>
</dbReference>
<keyword evidence="2" id="KW-0902">Two-component regulatory system</keyword>
<evidence type="ECO:0000259" key="6">
    <source>
        <dbReference type="PROSITE" id="PS50110"/>
    </source>
</evidence>
<dbReference type="GO" id="GO:0032993">
    <property type="term" value="C:protein-DNA complex"/>
    <property type="evidence" value="ECO:0007669"/>
    <property type="project" value="TreeGrafter"/>
</dbReference>
<dbReference type="InterPro" id="IPR001789">
    <property type="entry name" value="Sig_transdc_resp-reg_receiver"/>
</dbReference>
<feature type="domain" description="OmpR/PhoB-type" evidence="7">
    <location>
        <begin position="122"/>
        <end position="224"/>
    </location>
</feature>
<evidence type="ECO:0000259" key="7">
    <source>
        <dbReference type="PROSITE" id="PS51755"/>
    </source>
</evidence>
<evidence type="ECO:0000256" key="4">
    <source>
        <dbReference type="PROSITE-ProRule" id="PRU00169"/>
    </source>
</evidence>
<dbReference type="SMART" id="SM00862">
    <property type="entry name" value="Trans_reg_C"/>
    <property type="match status" value="1"/>
</dbReference>
<evidence type="ECO:0000256" key="5">
    <source>
        <dbReference type="PROSITE-ProRule" id="PRU01091"/>
    </source>
</evidence>
<dbReference type="AlphaFoldDB" id="A0A917SWW3"/>
<evidence type="ECO:0000256" key="3">
    <source>
        <dbReference type="ARBA" id="ARBA00023125"/>
    </source>
</evidence>
<dbReference type="CDD" id="cd00383">
    <property type="entry name" value="trans_reg_C"/>
    <property type="match status" value="1"/>
</dbReference>
<dbReference type="SUPFAM" id="SSF46894">
    <property type="entry name" value="C-terminal effector domain of the bipartite response regulators"/>
    <property type="match status" value="1"/>
</dbReference>